<dbReference type="EMBL" id="FJOG01000006">
    <property type="protein sequence ID" value="CZR55621.1"/>
    <property type="molecule type" value="Genomic_DNA"/>
</dbReference>
<keyword evidence="3" id="KW-1185">Reference proteome</keyword>
<keyword evidence="1" id="KW-0732">Signal</keyword>
<reference evidence="2 3" key="1">
    <citation type="submission" date="2016-03" db="EMBL/GenBank/DDBJ databases">
        <authorList>
            <person name="Ploux O."/>
        </authorList>
    </citation>
    <scope>NUCLEOTIDE SEQUENCE [LARGE SCALE GENOMIC DNA]</scope>
    <source>
        <strain evidence="2 3">UAMH 11012</strain>
    </source>
</reference>
<dbReference type="OrthoDB" id="3536625at2759"/>
<feature type="signal peptide" evidence="1">
    <location>
        <begin position="1"/>
        <end position="17"/>
    </location>
</feature>
<accession>A0A1L7WS70</accession>
<name>A0A1L7WS70_9HELO</name>
<dbReference type="Proteomes" id="UP000184330">
    <property type="component" value="Unassembled WGS sequence"/>
</dbReference>
<gene>
    <name evidence="2" type="ORF">PAC_05509</name>
</gene>
<evidence type="ECO:0000313" key="2">
    <source>
        <dbReference type="EMBL" id="CZR55621.1"/>
    </source>
</evidence>
<evidence type="ECO:0000313" key="3">
    <source>
        <dbReference type="Proteomes" id="UP000184330"/>
    </source>
</evidence>
<feature type="chain" id="PRO_5012747190" evidence="1">
    <location>
        <begin position="18"/>
        <end position="180"/>
    </location>
</feature>
<dbReference type="AlphaFoldDB" id="A0A1L7WS70"/>
<proteinExistence type="predicted"/>
<sequence length="180" mass="18939">MLLLFHAVFLAATFVSACSPPNIKVTVDSGTPFQVPIFKDCNFGSPAPTTPGSTSPPSPFPTLYASAFPPPPLPSHLTISILPVSHLTFTENIPGNATTALADYTQFVDSTGTLLDKDSTGELLEFFGQAVSLNVLLSQTLCTVTSTANDIVVIQEDNEELDGTGDSVAVGSYRCIIDLS</sequence>
<protein>
    <submittedName>
        <fullName evidence="2">Uncharacterized protein</fullName>
    </submittedName>
</protein>
<organism evidence="2 3">
    <name type="scientific">Phialocephala subalpina</name>
    <dbReference type="NCBI Taxonomy" id="576137"/>
    <lineage>
        <taxon>Eukaryota</taxon>
        <taxon>Fungi</taxon>
        <taxon>Dikarya</taxon>
        <taxon>Ascomycota</taxon>
        <taxon>Pezizomycotina</taxon>
        <taxon>Leotiomycetes</taxon>
        <taxon>Helotiales</taxon>
        <taxon>Mollisiaceae</taxon>
        <taxon>Phialocephala</taxon>
        <taxon>Phialocephala fortinii species complex</taxon>
    </lineage>
</organism>
<evidence type="ECO:0000256" key="1">
    <source>
        <dbReference type="SAM" id="SignalP"/>
    </source>
</evidence>